<evidence type="ECO:0000313" key="2">
    <source>
        <dbReference type="Proteomes" id="UP000238180"/>
    </source>
</evidence>
<proteinExistence type="predicted"/>
<protein>
    <submittedName>
        <fullName evidence="1">Uncharacterized protein</fullName>
    </submittedName>
</protein>
<dbReference type="AlphaFoldDB" id="A0A2N9P8U6"/>
<sequence>MLASNFNTIQNHFLLEETQKLIKLEIIDQNQ</sequence>
<dbReference type="Proteomes" id="UP000238180">
    <property type="component" value="Unassembled WGS sequence"/>
</dbReference>
<dbReference type="EMBL" id="OLKH01000071">
    <property type="protein sequence ID" value="SPE76792.1"/>
    <property type="molecule type" value="Genomic_DNA"/>
</dbReference>
<gene>
    <name evidence="1" type="ORF">FLACOL_00781</name>
</gene>
<evidence type="ECO:0000313" key="1">
    <source>
        <dbReference type="EMBL" id="SPE76792.1"/>
    </source>
</evidence>
<organism evidence="1 2">
    <name type="scientific">Flavobacterium columnare</name>
    <dbReference type="NCBI Taxonomy" id="996"/>
    <lineage>
        <taxon>Bacteria</taxon>
        <taxon>Pseudomonadati</taxon>
        <taxon>Bacteroidota</taxon>
        <taxon>Flavobacteriia</taxon>
        <taxon>Flavobacteriales</taxon>
        <taxon>Flavobacteriaceae</taxon>
        <taxon>Flavobacterium</taxon>
    </lineage>
</organism>
<name>A0A2N9P8U6_9FLAO</name>
<accession>A0A2N9P8U6</accession>
<reference evidence="1 2" key="1">
    <citation type="submission" date="2018-02" db="EMBL/GenBank/DDBJ databases">
        <authorList>
            <person name="Cohen D.B."/>
            <person name="Kent A.D."/>
        </authorList>
    </citation>
    <scope>NUCLEOTIDE SEQUENCE [LARGE SCALE GENOMIC DNA]</scope>
    <source>
        <strain evidence="1">CIP109753</strain>
    </source>
</reference>